<proteinExistence type="predicted"/>
<feature type="non-terminal residue" evidence="1">
    <location>
        <position position="47"/>
    </location>
</feature>
<dbReference type="Proteomes" id="UP000789366">
    <property type="component" value="Unassembled WGS sequence"/>
</dbReference>
<keyword evidence="2" id="KW-1185">Reference proteome</keyword>
<accession>A0ACA9Q5S8</accession>
<evidence type="ECO:0000313" key="1">
    <source>
        <dbReference type="EMBL" id="CAG8731404.1"/>
    </source>
</evidence>
<dbReference type="EMBL" id="CAJVPW010033564">
    <property type="protein sequence ID" value="CAG8731404.1"/>
    <property type="molecule type" value="Genomic_DNA"/>
</dbReference>
<gene>
    <name evidence="1" type="ORF">SPELUC_LOCUS13138</name>
</gene>
<sequence>MTKNLKNEPMIQLPNSDNTESRSFTKCKRIEELYKHLSEIETADSII</sequence>
<name>A0ACA9Q5S8_9GLOM</name>
<comment type="caution">
    <text evidence="1">The sequence shown here is derived from an EMBL/GenBank/DDBJ whole genome shotgun (WGS) entry which is preliminary data.</text>
</comment>
<organism evidence="1 2">
    <name type="scientific">Cetraspora pellucida</name>
    <dbReference type="NCBI Taxonomy" id="1433469"/>
    <lineage>
        <taxon>Eukaryota</taxon>
        <taxon>Fungi</taxon>
        <taxon>Fungi incertae sedis</taxon>
        <taxon>Mucoromycota</taxon>
        <taxon>Glomeromycotina</taxon>
        <taxon>Glomeromycetes</taxon>
        <taxon>Diversisporales</taxon>
        <taxon>Gigasporaceae</taxon>
        <taxon>Cetraspora</taxon>
    </lineage>
</organism>
<reference evidence="1" key="1">
    <citation type="submission" date="2021-06" db="EMBL/GenBank/DDBJ databases">
        <authorList>
            <person name="Kallberg Y."/>
            <person name="Tangrot J."/>
            <person name="Rosling A."/>
        </authorList>
    </citation>
    <scope>NUCLEOTIDE SEQUENCE</scope>
    <source>
        <strain evidence="1">28 12/20/2015</strain>
    </source>
</reference>
<evidence type="ECO:0000313" key="2">
    <source>
        <dbReference type="Proteomes" id="UP000789366"/>
    </source>
</evidence>
<protein>
    <submittedName>
        <fullName evidence="1">6094_t:CDS:1</fullName>
    </submittedName>
</protein>